<dbReference type="FunFam" id="3.90.550.10:FF:000013">
    <property type="entry name" value="mannose-1-phosphate guanyltransferase beta"/>
    <property type="match status" value="1"/>
</dbReference>
<evidence type="ECO:0000256" key="4">
    <source>
        <dbReference type="ARBA" id="ARBA00022679"/>
    </source>
</evidence>
<dbReference type="GO" id="GO:0016740">
    <property type="term" value="F:transferase activity"/>
    <property type="evidence" value="ECO:0007669"/>
    <property type="project" value="UniProtKB-KW"/>
</dbReference>
<dbReference type="EMBL" id="CP003261">
    <property type="protein sequence ID" value="AGK98555.1"/>
    <property type="molecule type" value="Genomic_DNA"/>
</dbReference>
<dbReference type="SUPFAM" id="SSF51161">
    <property type="entry name" value="Trimeric LpxA-like enzymes"/>
    <property type="match status" value="1"/>
</dbReference>
<dbReference type="AlphaFoldDB" id="R4KG28"/>
<dbReference type="Gene3D" id="3.90.550.10">
    <property type="entry name" value="Spore Coat Polysaccharide Biosynthesis Protein SpsA, Chain A"/>
    <property type="match status" value="1"/>
</dbReference>
<evidence type="ECO:0000256" key="2">
    <source>
        <dbReference type="ARBA" id="ARBA00022490"/>
    </source>
</evidence>
<comment type="subcellular location">
    <subcellularLocation>
        <location evidence="1">Cytoplasm</location>
        <location evidence="1">Cytosol</location>
    </subcellularLocation>
</comment>
<dbReference type="OrthoDB" id="9803871at2"/>
<evidence type="ECO:0000256" key="5">
    <source>
        <dbReference type="ARBA" id="ARBA00022917"/>
    </source>
</evidence>
<dbReference type="PATRIC" id="fig|86416.3.peg.3780"/>
<protein>
    <submittedName>
        <fullName evidence="8">Nucleoside-diphosphate-sugar pyrophosphorylase family protein</fullName>
    </submittedName>
</protein>
<evidence type="ECO:0000256" key="1">
    <source>
        <dbReference type="ARBA" id="ARBA00004514"/>
    </source>
</evidence>
<gene>
    <name evidence="8" type="ORF">Clopa_3785</name>
</gene>
<evidence type="ECO:0000256" key="3">
    <source>
        <dbReference type="ARBA" id="ARBA00022540"/>
    </source>
</evidence>
<proteinExistence type="predicted"/>
<accession>R4KG28</accession>
<dbReference type="KEGG" id="cpas:Clopa_3785"/>
<dbReference type="HOGENOM" id="CLU_029499_0_2_9"/>
<dbReference type="STRING" id="86416.Clopa_3785"/>
<feature type="domain" description="EIF2B subunit epsilon/gamma LbH" evidence="7">
    <location>
        <begin position="247"/>
        <end position="326"/>
    </location>
</feature>
<dbReference type="Proteomes" id="UP000013523">
    <property type="component" value="Chromosome"/>
</dbReference>
<keyword evidence="5" id="KW-0648">Protein biosynthesis</keyword>
<keyword evidence="9" id="KW-1185">Reference proteome</keyword>
<dbReference type="Pfam" id="PF25084">
    <property type="entry name" value="LbH_EIF2B"/>
    <property type="match status" value="1"/>
</dbReference>
<reference evidence="8 9" key="1">
    <citation type="submission" date="2012-01" db="EMBL/GenBank/DDBJ databases">
        <title>Complete sequence of chromosome of Clostridium pasteurianum BC1.</title>
        <authorList>
            <consortium name="US DOE Joint Genome Institute"/>
            <person name="Lucas S."/>
            <person name="Han J."/>
            <person name="Lapidus A."/>
            <person name="Cheng J.-F."/>
            <person name="Goodwin L."/>
            <person name="Pitluck S."/>
            <person name="Peters L."/>
            <person name="Mikhailova N."/>
            <person name="Teshima H."/>
            <person name="Detter J.C."/>
            <person name="Han C."/>
            <person name="Tapia R."/>
            <person name="Land M."/>
            <person name="Hauser L."/>
            <person name="Kyrpides N."/>
            <person name="Ivanova N."/>
            <person name="Pagani I."/>
            <person name="Dunn J."/>
            <person name="Taghavi S."/>
            <person name="Francis A."/>
            <person name="van der Lelie D."/>
            <person name="Woyke T."/>
        </authorList>
    </citation>
    <scope>NUCLEOTIDE SEQUENCE [LARGE SCALE GENOMIC DNA]</scope>
    <source>
        <strain evidence="8 9">BC1</strain>
    </source>
</reference>
<evidence type="ECO:0000259" key="7">
    <source>
        <dbReference type="Pfam" id="PF25084"/>
    </source>
</evidence>
<evidence type="ECO:0000313" key="9">
    <source>
        <dbReference type="Proteomes" id="UP000013523"/>
    </source>
</evidence>
<dbReference type="InterPro" id="IPR056764">
    <property type="entry name" value="LbH_EIF2B3/5"/>
</dbReference>
<name>R4KG28_CLOPA</name>
<organism evidence="8 9">
    <name type="scientific">Clostridium pasteurianum BC1</name>
    <dbReference type="NCBI Taxonomy" id="86416"/>
    <lineage>
        <taxon>Bacteria</taxon>
        <taxon>Bacillati</taxon>
        <taxon>Bacillota</taxon>
        <taxon>Clostridia</taxon>
        <taxon>Eubacteriales</taxon>
        <taxon>Clostridiaceae</taxon>
        <taxon>Clostridium</taxon>
    </lineage>
</organism>
<keyword evidence="3" id="KW-0396">Initiation factor</keyword>
<keyword evidence="2" id="KW-0963">Cytoplasm</keyword>
<feature type="domain" description="Nucleotidyl transferase" evidence="6">
    <location>
        <begin position="2"/>
        <end position="232"/>
    </location>
</feature>
<evidence type="ECO:0000259" key="6">
    <source>
        <dbReference type="Pfam" id="PF00483"/>
    </source>
</evidence>
<dbReference type="InterPro" id="IPR011004">
    <property type="entry name" value="Trimer_LpxA-like_sf"/>
</dbReference>
<evidence type="ECO:0000313" key="8">
    <source>
        <dbReference type="EMBL" id="AGK98555.1"/>
    </source>
</evidence>
<dbReference type="Pfam" id="PF00483">
    <property type="entry name" value="NTP_transferase"/>
    <property type="match status" value="1"/>
</dbReference>
<dbReference type="RefSeq" id="WP_015616837.1">
    <property type="nucleotide sequence ID" value="NC_021182.1"/>
</dbReference>
<sequence length="347" mass="38832">MKALFLAGGKGTRLKPLTDKLPKPMVPIMTKPLLERDITALKKCGIDEIVLSVCYKPQHIKEYFQDGDRFGVKMHYVKEDVPLGTGGAIKNTEKFYDDTFLIFNSDILSDIDFKDMIKYHKSKKADVTIAVTTVRNPSAYGVIDYDENNYAKSFIEKPSPNEITSNYINAGIYIFEPKVLKEIPDGRVVSIERGIFPLLLKKGYKIAIYNKLSYWMDVGTPKKYFEAHRDILTGKCKIPELNLEKSCLYRGKNVKLHSNVKIIEPAYIGDNVEIGANTVIGPNAVIGNNCCIGTGSNIIGSILWDNVNIGSGSKLYHSIMSSNCIMDGDSDYYNTIYTPGYTELMAI</sequence>
<dbReference type="eggNOG" id="COG1208">
    <property type="taxonomic scope" value="Bacteria"/>
</dbReference>
<keyword evidence="4" id="KW-0808">Transferase</keyword>
<dbReference type="InterPro" id="IPR029044">
    <property type="entry name" value="Nucleotide-diphossugar_trans"/>
</dbReference>
<dbReference type="CDD" id="cd04181">
    <property type="entry name" value="NTP_transferase"/>
    <property type="match status" value="1"/>
</dbReference>
<dbReference type="SUPFAM" id="SSF53448">
    <property type="entry name" value="Nucleotide-diphospho-sugar transferases"/>
    <property type="match status" value="1"/>
</dbReference>
<dbReference type="InterPro" id="IPR005835">
    <property type="entry name" value="NTP_transferase_dom"/>
</dbReference>
<dbReference type="Gene3D" id="2.160.10.10">
    <property type="entry name" value="Hexapeptide repeat proteins"/>
    <property type="match status" value="1"/>
</dbReference>
<dbReference type="PANTHER" id="PTHR22572">
    <property type="entry name" value="SUGAR-1-PHOSPHATE GUANYL TRANSFERASE"/>
    <property type="match status" value="1"/>
</dbReference>
<dbReference type="InterPro" id="IPR050486">
    <property type="entry name" value="Mannose-1P_guanyltransferase"/>
</dbReference>